<sequence>MRKRAFVKAILAASSLLLFSCSGKRVIDETDVPSHHVIITYLTTGNKPHDSGTSEMLEKLNERLTKLVNAELVIYYIPWNNYQTNYNLKLAEKDGSIDLIGTATDWLDAWKNASLGNFMPLSDDMLKKYAPKTWESVSKEHWDVCRMNGSIYLMPEDNYTQWTNHGFMYRLDWARQAGLNGVHSWEDLTKYLSFVKENKGVIPWDSDGSSSTFQATGYISSKSDFIIADGITSTNMFGTRKSNLKKIYSPFLEGRELVDYAKLMREWNLRGFWKEEILTNNMTGSNDNREEFCAGLTGIEQHHTQTWYTQVYNKLKKQVPGADSGFFWFGEESQNVVYQTITHGAMAVSAASKHPERALMVYDLLRNDKECYELINYGIEGVQFRRNSSGYREPVPGSQGIVTNYWWGRNDDLEVRDTATAWDVFDEINAVYDKCKIDYPFSQIVWDLSKVSSELDAVSDIYGQYMGNICYGQDPDPEAYVAQFRAELKEAGMEKIIAEFQRQLDAFYSNGK</sequence>
<dbReference type="AlphaFoldDB" id="H7EHV9"/>
<accession>H7EHV9</accession>
<dbReference type="Pfam" id="PF12010">
    <property type="entry name" value="DUF3502"/>
    <property type="match status" value="1"/>
</dbReference>
<dbReference type="Pfam" id="PF01547">
    <property type="entry name" value="SBP_bac_1"/>
    <property type="match status" value="1"/>
</dbReference>
<evidence type="ECO:0000256" key="1">
    <source>
        <dbReference type="ARBA" id="ARBA00004418"/>
    </source>
</evidence>
<evidence type="ECO:0000256" key="3">
    <source>
        <dbReference type="SAM" id="SignalP"/>
    </source>
</evidence>
<feature type="signal peptide" evidence="3">
    <location>
        <begin position="1"/>
        <end position="20"/>
    </location>
</feature>
<dbReference type="RefSeq" id="WP_002702352.1">
    <property type="nucleotide sequence ID" value="NZ_AGRW01000031.1"/>
</dbReference>
<evidence type="ECO:0000313" key="5">
    <source>
        <dbReference type="EMBL" id="EIC02802.1"/>
    </source>
</evidence>
<dbReference type="EMBL" id="AGRW01000031">
    <property type="protein sequence ID" value="EIC02802.1"/>
    <property type="molecule type" value="Genomic_DNA"/>
</dbReference>
<evidence type="ECO:0000259" key="4">
    <source>
        <dbReference type="Pfam" id="PF12010"/>
    </source>
</evidence>
<keyword evidence="6" id="KW-1185">Reference proteome</keyword>
<dbReference type="OrthoDB" id="2636783at2"/>
<dbReference type="Proteomes" id="UP000003571">
    <property type="component" value="Unassembled WGS sequence"/>
</dbReference>
<dbReference type="PROSITE" id="PS51257">
    <property type="entry name" value="PROKAR_LIPOPROTEIN"/>
    <property type="match status" value="1"/>
</dbReference>
<dbReference type="Gene3D" id="3.40.190.10">
    <property type="entry name" value="Periplasmic binding protein-like II"/>
    <property type="match status" value="1"/>
</dbReference>
<dbReference type="InterPro" id="IPR022627">
    <property type="entry name" value="DUF3502"/>
</dbReference>
<dbReference type="PANTHER" id="PTHR43649:SF12">
    <property type="entry name" value="DIACETYLCHITOBIOSE BINDING PROTEIN DASA"/>
    <property type="match status" value="1"/>
</dbReference>
<dbReference type="InterPro" id="IPR050490">
    <property type="entry name" value="Bact_solute-bd_prot1"/>
</dbReference>
<evidence type="ECO:0000313" key="6">
    <source>
        <dbReference type="Proteomes" id="UP000003571"/>
    </source>
</evidence>
<dbReference type="InterPro" id="IPR006059">
    <property type="entry name" value="SBP"/>
</dbReference>
<organism evidence="5 6">
    <name type="scientific">Treponema saccharophilum DSM 2985</name>
    <dbReference type="NCBI Taxonomy" id="907348"/>
    <lineage>
        <taxon>Bacteria</taxon>
        <taxon>Pseudomonadati</taxon>
        <taxon>Spirochaetota</taxon>
        <taxon>Spirochaetia</taxon>
        <taxon>Spirochaetales</taxon>
        <taxon>Treponemataceae</taxon>
        <taxon>Treponema</taxon>
    </lineage>
</organism>
<feature type="chain" id="PRO_5003608686" evidence="3">
    <location>
        <begin position="21"/>
        <end position="512"/>
    </location>
</feature>
<reference evidence="5 6" key="1">
    <citation type="submission" date="2011-09" db="EMBL/GenBank/DDBJ databases">
        <title>The draft genome of Treponema saccharophilum DSM 2985.</title>
        <authorList>
            <consortium name="US DOE Joint Genome Institute (JGI-PGF)"/>
            <person name="Lucas S."/>
            <person name="Copeland A."/>
            <person name="Lapidus A."/>
            <person name="Glavina del Rio T."/>
            <person name="Dalin E."/>
            <person name="Tice H."/>
            <person name="Bruce D."/>
            <person name="Goodwin L."/>
            <person name="Pitluck S."/>
            <person name="Peters L."/>
            <person name="Kyrpides N."/>
            <person name="Mavromatis K."/>
            <person name="Ivanova N."/>
            <person name="Markowitz V."/>
            <person name="Cheng J.-F."/>
            <person name="Hugenholtz P."/>
            <person name="Woyke T."/>
            <person name="Wu D."/>
            <person name="Gronow S."/>
            <person name="Wellnitz S."/>
            <person name="Brambilla E."/>
            <person name="Klenk H.-P."/>
            <person name="Eisen J.A."/>
        </authorList>
    </citation>
    <scope>NUCLEOTIDE SEQUENCE [LARGE SCALE GENOMIC DNA]</scope>
    <source>
        <strain evidence="5 6">DSM 2985</strain>
    </source>
</reference>
<dbReference type="SUPFAM" id="SSF53850">
    <property type="entry name" value="Periplasmic binding protein-like II"/>
    <property type="match status" value="1"/>
</dbReference>
<comment type="caution">
    <text evidence="5">The sequence shown here is derived from an EMBL/GenBank/DDBJ whole genome shotgun (WGS) entry which is preliminary data.</text>
</comment>
<name>H7EHV9_9SPIR</name>
<comment type="subcellular location">
    <subcellularLocation>
        <location evidence="1">Periplasm</location>
    </subcellularLocation>
</comment>
<protein>
    <submittedName>
        <fullName evidence="5">Sugar ABC transporter substrate-binding protein</fullName>
    </submittedName>
</protein>
<comment type="similarity">
    <text evidence="2">Belongs to the bacterial solute-binding protein 1 family.</text>
</comment>
<evidence type="ECO:0000256" key="2">
    <source>
        <dbReference type="ARBA" id="ARBA00008520"/>
    </source>
</evidence>
<keyword evidence="3" id="KW-0732">Signal</keyword>
<dbReference type="PANTHER" id="PTHR43649">
    <property type="entry name" value="ARABINOSE-BINDING PROTEIN-RELATED"/>
    <property type="match status" value="1"/>
</dbReference>
<dbReference type="eggNOG" id="COG1653">
    <property type="taxonomic scope" value="Bacteria"/>
</dbReference>
<feature type="domain" description="DUF3502" evidence="4">
    <location>
        <begin position="445"/>
        <end position="508"/>
    </location>
</feature>
<dbReference type="GO" id="GO:0042597">
    <property type="term" value="C:periplasmic space"/>
    <property type="evidence" value="ECO:0007669"/>
    <property type="project" value="UniProtKB-SubCell"/>
</dbReference>
<dbReference type="PATRIC" id="fig|907348.3.peg.388"/>
<dbReference type="STRING" id="907348.TresaDRAFT_2325"/>
<proteinExistence type="inferred from homology"/>
<gene>
    <name evidence="5" type="ORF">TresaDRAFT_2325</name>
</gene>